<evidence type="ECO:0000256" key="10">
    <source>
        <dbReference type="ARBA" id="ARBA00022777"/>
    </source>
</evidence>
<dbReference type="Pfam" id="PF02518">
    <property type="entry name" value="HATPase_c"/>
    <property type="match status" value="1"/>
</dbReference>
<evidence type="ECO:0000256" key="14">
    <source>
        <dbReference type="ARBA" id="ARBA00024827"/>
    </source>
</evidence>
<keyword evidence="12" id="KW-0902">Two-component regulatory system</keyword>
<dbReference type="Gene3D" id="1.20.5.1930">
    <property type="match status" value="1"/>
</dbReference>
<keyword evidence="17" id="KW-1133">Transmembrane helix</keyword>
<keyword evidence="8" id="KW-0808">Transferase</keyword>
<evidence type="ECO:0000256" key="17">
    <source>
        <dbReference type="SAM" id="Phobius"/>
    </source>
</evidence>
<evidence type="ECO:0000256" key="4">
    <source>
        <dbReference type="ARBA" id="ARBA00012438"/>
    </source>
</evidence>
<dbReference type="EC" id="2.7.13.3" evidence="4"/>
<dbReference type="InterPro" id="IPR011712">
    <property type="entry name" value="Sig_transdc_His_kin_sub3_dim/P"/>
</dbReference>
<accession>A0ABP3CMY9</accession>
<dbReference type="InterPro" id="IPR005467">
    <property type="entry name" value="His_kinase_dom"/>
</dbReference>
<keyword evidence="17" id="KW-0812">Transmembrane</keyword>
<comment type="cofactor">
    <cofactor evidence="2">
        <name>[4Fe-4S] cluster</name>
        <dbReference type="ChEBI" id="CHEBI:49883"/>
    </cofactor>
</comment>
<keyword evidence="11" id="KW-0408">Iron</keyword>
<protein>
    <recommendedName>
        <fullName evidence="5">Oxygen sensor histidine kinase NreB</fullName>
        <ecNumber evidence="4">2.7.13.3</ecNumber>
    </recommendedName>
    <alternativeName>
        <fullName evidence="15">Nitrogen regulation protein B</fullName>
    </alternativeName>
</protein>
<dbReference type="InterPro" id="IPR017205">
    <property type="entry name" value="Sig_transdc_His_kinase_ChrS"/>
</dbReference>
<dbReference type="PROSITE" id="PS50109">
    <property type="entry name" value="HIS_KIN"/>
    <property type="match status" value="1"/>
</dbReference>
<feature type="transmembrane region" description="Helical" evidence="17">
    <location>
        <begin position="129"/>
        <end position="150"/>
    </location>
</feature>
<dbReference type="PIRSF" id="PIRSF037434">
    <property type="entry name" value="STHK_ChrS"/>
    <property type="match status" value="1"/>
</dbReference>
<dbReference type="Proteomes" id="UP001500416">
    <property type="component" value="Unassembled WGS sequence"/>
</dbReference>
<dbReference type="Gene3D" id="3.30.565.10">
    <property type="entry name" value="Histidine kinase-like ATPase, C-terminal domain"/>
    <property type="match status" value="1"/>
</dbReference>
<keyword evidence="7" id="KW-0963">Cytoplasm</keyword>
<dbReference type="Pfam" id="PF07730">
    <property type="entry name" value="HisKA_3"/>
    <property type="match status" value="1"/>
</dbReference>
<evidence type="ECO:0000256" key="13">
    <source>
        <dbReference type="ARBA" id="ARBA00023014"/>
    </source>
</evidence>
<evidence type="ECO:0000256" key="1">
    <source>
        <dbReference type="ARBA" id="ARBA00000085"/>
    </source>
</evidence>
<feature type="transmembrane region" description="Helical" evidence="17">
    <location>
        <begin position="19"/>
        <end position="49"/>
    </location>
</feature>
<dbReference type="GO" id="GO:0016301">
    <property type="term" value="F:kinase activity"/>
    <property type="evidence" value="ECO:0007669"/>
    <property type="project" value="UniProtKB-KW"/>
</dbReference>
<keyword evidence="20" id="KW-1185">Reference proteome</keyword>
<dbReference type="InterPro" id="IPR003594">
    <property type="entry name" value="HATPase_dom"/>
</dbReference>
<evidence type="ECO:0000256" key="12">
    <source>
        <dbReference type="ARBA" id="ARBA00023012"/>
    </source>
</evidence>
<keyword evidence="16" id="KW-0175">Coiled coil</keyword>
<evidence type="ECO:0000256" key="3">
    <source>
        <dbReference type="ARBA" id="ARBA00004496"/>
    </source>
</evidence>
<evidence type="ECO:0000256" key="8">
    <source>
        <dbReference type="ARBA" id="ARBA00022679"/>
    </source>
</evidence>
<sequence length="376" mass="39166">MSEAGTAVAPQRRLVLWDLYFAVSYLVTAVLVLDSAAVVPLTAGAVWYVVAGRPAMAVEDRRGGVFAGVLFGLFAVAVLLKPVSGFALFAVVPMLLTTLPTAPALVLATVGNLLPAVVVWWHFGAGPELRGLLPITALGIAVSTLMGLWITKVVRQNRERAQLVDELRRNRAEAARLSRAAGVAAERERLAREIHDTLAQSLTSVISLIDAAESDPRADRARLLGLARAAAEDGLAEARHFVAALSPPALRGGSLADALRRQASGPGVDYDVEGTEVPLPMATQVVLLRVAQEAMANARKHAGATRVAVTLVFGEVEVELAVVDDGRGFDPAAATGGFGLAGMRARVEEVGGGLTVTTAPGEGTMITATVPVGSAR</sequence>
<evidence type="ECO:0000256" key="5">
    <source>
        <dbReference type="ARBA" id="ARBA00017322"/>
    </source>
</evidence>
<comment type="function">
    <text evidence="14">Member of the two-component regulatory system NreB/NreC involved in the control of dissimilatory nitrate/nitrite reduction in response to oxygen. NreB functions as a direct oxygen sensor histidine kinase which is autophosphorylated, in the absence of oxygen, probably at the conserved histidine residue, and transfers its phosphate group probably to a conserved aspartate residue of NreC. NreB/NreC activates the expression of the nitrate (narGHJI) and nitrite (nir) reductase operons, as well as the putative nitrate transporter gene narT.</text>
</comment>
<dbReference type="SMART" id="SM00387">
    <property type="entry name" value="HATPase_c"/>
    <property type="match status" value="1"/>
</dbReference>
<evidence type="ECO:0000313" key="19">
    <source>
        <dbReference type="EMBL" id="GAA0210749.1"/>
    </source>
</evidence>
<organism evidence="19 20">
    <name type="scientific">Saccharothrix mutabilis subsp. mutabilis</name>
    <dbReference type="NCBI Taxonomy" id="66855"/>
    <lineage>
        <taxon>Bacteria</taxon>
        <taxon>Bacillati</taxon>
        <taxon>Actinomycetota</taxon>
        <taxon>Actinomycetes</taxon>
        <taxon>Pseudonocardiales</taxon>
        <taxon>Pseudonocardiaceae</taxon>
        <taxon>Saccharothrix</taxon>
    </lineage>
</organism>
<evidence type="ECO:0000256" key="7">
    <source>
        <dbReference type="ARBA" id="ARBA00022490"/>
    </source>
</evidence>
<dbReference type="InterPro" id="IPR004358">
    <property type="entry name" value="Sig_transdc_His_kin-like_C"/>
</dbReference>
<proteinExistence type="predicted"/>
<feature type="transmembrane region" description="Helical" evidence="17">
    <location>
        <begin position="69"/>
        <end position="92"/>
    </location>
</feature>
<keyword evidence="6" id="KW-0004">4Fe-4S</keyword>
<gene>
    <name evidence="19" type="ORF">GCM10010492_05630</name>
</gene>
<evidence type="ECO:0000256" key="2">
    <source>
        <dbReference type="ARBA" id="ARBA00001966"/>
    </source>
</evidence>
<dbReference type="PRINTS" id="PR00344">
    <property type="entry name" value="BCTRLSENSOR"/>
</dbReference>
<evidence type="ECO:0000313" key="20">
    <source>
        <dbReference type="Proteomes" id="UP001500416"/>
    </source>
</evidence>
<dbReference type="SUPFAM" id="SSF55874">
    <property type="entry name" value="ATPase domain of HSP90 chaperone/DNA topoisomerase II/histidine kinase"/>
    <property type="match status" value="1"/>
</dbReference>
<evidence type="ECO:0000259" key="18">
    <source>
        <dbReference type="PROSITE" id="PS50109"/>
    </source>
</evidence>
<evidence type="ECO:0000256" key="16">
    <source>
        <dbReference type="SAM" id="Coils"/>
    </source>
</evidence>
<comment type="subcellular location">
    <subcellularLocation>
        <location evidence="3">Cytoplasm</location>
    </subcellularLocation>
</comment>
<evidence type="ECO:0000256" key="6">
    <source>
        <dbReference type="ARBA" id="ARBA00022485"/>
    </source>
</evidence>
<name>A0ABP3CMY9_9PSEU</name>
<evidence type="ECO:0000256" key="15">
    <source>
        <dbReference type="ARBA" id="ARBA00030800"/>
    </source>
</evidence>
<keyword evidence="13" id="KW-0411">Iron-sulfur</keyword>
<dbReference type="PANTHER" id="PTHR24421:SF62">
    <property type="entry name" value="SENSORY TRANSDUCTION HISTIDINE KINASE"/>
    <property type="match status" value="1"/>
</dbReference>
<comment type="caution">
    <text evidence="19">The sequence shown here is derived from an EMBL/GenBank/DDBJ whole genome shotgun (WGS) entry which is preliminary data.</text>
</comment>
<keyword evidence="10 19" id="KW-0418">Kinase</keyword>
<dbReference type="RefSeq" id="WP_343931971.1">
    <property type="nucleotide sequence ID" value="NZ_BAAABU010000001.1"/>
</dbReference>
<keyword evidence="17" id="KW-0472">Membrane</keyword>
<evidence type="ECO:0000256" key="9">
    <source>
        <dbReference type="ARBA" id="ARBA00022723"/>
    </source>
</evidence>
<reference evidence="20" key="1">
    <citation type="journal article" date="2019" name="Int. J. Syst. Evol. Microbiol.">
        <title>The Global Catalogue of Microorganisms (GCM) 10K type strain sequencing project: providing services to taxonomists for standard genome sequencing and annotation.</title>
        <authorList>
            <consortium name="The Broad Institute Genomics Platform"/>
            <consortium name="The Broad Institute Genome Sequencing Center for Infectious Disease"/>
            <person name="Wu L."/>
            <person name="Ma J."/>
        </authorList>
    </citation>
    <scope>NUCLEOTIDE SEQUENCE [LARGE SCALE GENOMIC DNA]</scope>
    <source>
        <strain evidence="20">JCM 3380</strain>
    </source>
</reference>
<dbReference type="InterPro" id="IPR050482">
    <property type="entry name" value="Sensor_HK_TwoCompSys"/>
</dbReference>
<dbReference type="CDD" id="cd16917">
    <property type="entry name" value="HATPase_UhpB-NarQ-NarX-like"/>
    <property type="match status" value="1"/>
</dbReference>
<keyword evidence="9" id="KW-0479">Metal-binding</keyword>
<dbReference type="InterPro" id="IPR036890">
    <property type="entry name" value="HATPase_C_sf"/>
</dbReference>
<feature type="domain" description="Histidine kinase" evidence="18">
    <location>
        <begin position="287"/>
        <end position="374"/>
    </location>
</feature>
<dbReference type="EMBL" id="BAAABU010000001">
    <property type="protein sequence ID" value="GAA0210749.1"/>
    <property type="molecule type" value="Genomic_DNA"/>
</dbReference>
<feature type="coiled-coil region" evidence="16">
    <location>
        <begin position="153"/>
        <end position="180"/>
    </location>
</feature>
<evidence type="ECO:0000256" key="11">
    <source>
        <dbReference type="ARBA" id="ARBA00023004"/>
    </source>
</evidence>
<comment type="catalytic activity">
    <reaction evidence="1">
        <text>ATP + protein L-histidine = ADP + protein N-phospho-L-histidine.</text>
        <dbReference type="EC" id="2.7.13.3"/>
    </reaction>
</comment>
<dbReference type="PANTHER" id="PTHR24421">
    <property type="entry name" value="NITRATE/NITRITE SENSOR PROTEIN NARX-RELATED"/>
    <property type="match status" value="1"/>
</dbReference>